<feature type="region of interest" description="Disordered" evidence="1">
    <location>
        <begin position="159"/>
        <end position="180"/>
    </location>
</feature>
<reference evidence="3" key="2">
    <citation type="journal article" date="2024" name="Plant">
        <title>Genomic evolution and insights into agronomic trait innovations of Sesamum species.</title>
        <authorList>
            <person name="Miao H."/>
            <person name="Wang L."/>
            <person name="Qu L."/>
            <person name="Liu H."/>
            <person name="Sun Y."/>
            <person name="Le M."/>
            <person name="Wang Q."/>
            <person name="Wei S."/>
            <person name="Zheng Y."/>
            <person name="Lin W."/>
            <person name="Duan Y."/>
            <person name="Cao H."/>
            <person name="Xiong S."/>
            <person name="Wang X."/>
            <person name="Wei L."/>
            <person name="Li C."/>
            <person name="Ma Q."/>
            <person name="Ju M."/>
            <person name="Zhao R."/>
            <person name="Li G."/>
            <person name="Mu C."/>
            <person name="Tian Q."/>
            <person name="Mei H."/>
            <person name="Zhang T."/>
            <person name="Gao T."/>
            <person name="Zhang H."/>
        </authorList>
    </citation>
    <scope>NUCLEOTIDE SEQUENCE</scope>
    <source>
        <strain evidence="3">KEN1</strain>
    </source>
</reference>
<organism evidence="3">
    <name type="scientific">Sesamum latifolium</name>
    <dbReference type="NCBI Taxonomy" id="2727402"/>
    <lineage>
        <taxon>Eukaryota</taxon>
        <taxon>Viridiplantae</taxon>
        <taxon>Streptophyta</taxon>
        <taxon>Embryophyta</taxon>
        <taxon>Tracheophyta</taxon>
        <taxon>Spermatophyta</taxon>
        <taxon>Magnoliopsida</taxon>
        <taxon>eudicotyledons</taxon>
        <taxon>Gunneridae</taxon>
        <taxon>Pentapetalae</taxon>
        <taxon>asterids</taxon>
        <taxon>lamiids</taxon>
        <taxon>Lamiales</taxon>
        <taxon>Pedaliaceae</taxon>
        <taxon>Sesamum</taxon>
    </lineage>
</organism>
<proteinExistence type="predicted"/>
<dbReference type="AlphaFoldDB" id="A0AAW2XQU9"/>
<reference evidence="3" key="1">
    <citation type="submission" date="2020-06" db="EMBL/GenBank/DDBJ databases">
        <authorList>
            <person name="Li T."/>
            <person name="Hu X."/>
            <person name="Zhang T."/>
            <person name="Song X."/>
            <person name="Zhang H."/>
            <person name="Dai N."/>
            <person name="Sheng W."/>
            <person name="Hou X."/>
            <person name="Wei L."/>
        </authorList>
    </citation>
    <scope>NUCLEOTIDE SEQUENCE</scope>
    <source>
        <strain evidence="3">KEN1</strain>
        <tissue evidence="3">Leaf</tissue>
    </source>
</reference>
<evidence type="ECO:0000256" key="1">
    <source>
        <dbReference type="SAM" id="MobiDB-lite"/>
    </source>
</evidence>
<gene>
    <name evidence="3" type="ORF">Slati_0938500</name>
</gene>
<comment type="caution">
    <text evidence="3">The sequence shown here is derived from an EMBL/GenBank/DDBJ whole genome shotgun (WGS) entry which is preliminary data.</text>
</comment>
<name>A0AAW2XQU9_9LAMI</name>
<dbReference type="EMBL" id="JACGWN010000003">
    <property type="protein sequence ID" value="KAL0455993.1"/>
    <property type="molecule type" value="Genomic_DNA"/>
</dbReference>
<evidence type="ECO:0000259" key="2">
    <source>
        <dbReference type="Pfam" id="PF03732"/>
    </source>
</evidence>
<feature type="domain" description="Retrotransposon gag" evidence="2">
    <location>
        <begin position="55"/>
        <end position="124"/>
    </location>
</feature>
<accession>A0AAW2XQU9</accession>
<feature type="compositionally biased region" description="Basic residues" evidence="1">
    <location>
        <begin position="164"/>
        <end position="174"/>
    </location>
</feature>
<dbReference type="Pfam" id="PF03732">
    <property type="entry name" value="Retrotrans_gag"/>
    <property type="match status" value="1"/>
</dbReference>
<evidence type="ECO:0000313" key="3">
    <source>
        <dbReference type="EMBL" id="KAL0455993.1"/>
    </source>
</evidence>
<dbReference type="InterPro" id="IPR005162">
    <property type="entry name" value="Retrotrans_gag_dom"/>
</dbReference>
<sequence>MYRRKRRGYPLPEDQQYSRGMVHLRTPVARSIRMSAKRPSRCATPGYRSTPRGVESWEFPRVKSLLLHQFASSRKHRKTELSLFSIRQRDGEPLKEYLQQFAAAALEVPLVTQEVKASVFSQGLLGGDFFKSLGEKPASIFDALLARTAKYINIEDAQASKRERREKKKRRPRRSPLQEASIKLLRQKATSQRTNLVYIPLNAPIT</sequence>
<protein>
    <recommendedName>
        <fullName evidence="2">Retrotransposon gag domain-containing protein</fullName>
    </recommendedName>
</protein>